<accession>A0ABR0TXE0</accession>
<proteinExistence type="predicted"/>
<dbReference type="PANTHER" id="PTHR34194">
    <property type="entry name" value="F14J8.16 PROTEIN"/>
    <property type="match status" value="1"/>
</dbReference>
<comment type="caution">
    <text evidence="2">The sequence shown here is derived from an EMBL/GenBank/DDBJ whole genome shotgun (WGS) entry which is preliminary data.</text>
</comment>
<feature type="region of interest" description="Disordered" evidence="1">
    <location>
        <begin position="795"/>
        <end position="815"/>
    </location>
</feature>
<evidence type="ECO:0000313" key="2">
    <source>
        <dbReference type="EMBL" id="KAK6114938.1"/>
    </source>
</evidence>
<sequence length="1431" mass="166382">MEVYFNAHDALNDVKRSKKKCKQLDSQWNDCKTLVEERNKNIDRDYQCMLRFILGKAEQNKRDRDNVIVIDEEDPGASLVQNQHGSDVQALCSRECNMALNLFVDQARRGEKDKVQNQRKLREVIGGTNVVKGDHEGPKEKAVVQTGNGHLVEYLNEHGKKARATEERKISQRKKGNVVKGKNFVKEDHGPEKKDVVLIDSAHLDKKPCLRENRVTENPCEHADKVQPVERRKVQNQRNLQYLIKGKNVVRGDHEVKREVVRIDNEHLYQEPDHRSNHRLIQYQNEHVDQARQLRNTRTIPRENARGKIWSKETMRTESPWKRTHCETRNDKAAKCLVAHKTNSHENNLEKEGNDPDVEILEDAAFLKNISSFVPSKRFHKSMEDVDFQHFGSTRVCDGFRKQLLDVLKKPFDPEELKRHREAVRDGSYYYYYPVVLMTMLYPFCTELLSSAWAHFVVPSCSGSRKKSQKMPIQTRKMLEHLSRIFLLAAVLACIFAKLTRSKADSSRRTTWLYPDRGSICSVKGLHVTVNSKAALPVFFPFEQQFRSKKCKQLDRQWDDSKKLVEERNIDRDYQRMLRFILGKTEQNKRERDNVIVIDEEDLCASLVQNQHGSDVQALYSWECKMAVNLYVDQAQRGEKDKVHNQRRLRKVVGGTNVVKGDNEALKKKAVVQTGNGHLIEYLNEHGPWARKKAVVRIDSAHLDKKPCLRENRVTENPCEHADKVQPVERRKVQNQRNLQYLIKGKNVVRGDHEVKREVVRIDNEHLYQEPDQRSNHWLIQYQNEHVDQARPVTKYKDHTQRKRKGKNMVKGDNEDRKPMVQIDSENFYRKSGPRNNGVRSHHCERVDQIRPGKKDKVQSQVKLVKVEKGANLVQGDNGLSSQKTTFRKDVARVQLDHNVKARSGRKRTHCEIRTDKAAKCSMAHKTNSHENNLEKEGNDEIDPDVEILEDAAFLKNISSFVPSKRFHKSMEDVDFQPLGSTRVCDGFRKQLLDVLKKPFDPEELKRHREAVRDGSYYYYYPVLACIFAKLTLCSKADSSRRTTWLYPDRGSMCSVKGLHVTVNFKGSLHQAALPVFFPFGQQFRLKRKEILGGRSLFSLATFISRSHRRRLKLDHSPSYATSFPPPSLRSEMKCKQLDSQWDDCKKLVEENNIDCDYRRMLRFILSKAEIYEQHKRERDNVICTSLVQNQHGYVQAMCSRECNIESLSRTTEEYKVQTRRKLKGKNIVKDDNEDRKPMVQIGEIRNVKDVECSVEHTKNSDGNNMEKEGDDEIDPDVEIIDDAAVLKKGSLSSFVPSKIFHISMEDADSQNLGGTSVCDVFRKEVLDVLAKQFDKEELKKLREAVRDGSYYHYYPDLGRKLKRFRYKREKCLNILRGFFFWLQNVSQEGSFKPWKDGQCLAVEPRSPKGSPPPRSTYMDRAKQSKRKILE</sequence>
<evidence type="ECO:0000256" key="1">
    <source>
        <dbReference type="SAM" id="MobiDB-lite"/>
    </source>
</evidence>
<dbReference type="EMBL" id="JABTTQ020003506">
    <property type="protein sequence ID" value="KAK6114938.1"/>
    <property type="molecule type" value="Genomic_DNA"/>
</dbReference>
<reference evidence="2 3" key="1">
    <citation type="journal article" date="2021" name="Comput. Struct. Biotechnol. J.">
        <title>De novo genome assembly of the potent medicinal plant Rehmannia glutinosa using nanopore technology.</title>
        <authorList>
            <person name="Ma L."/>
            <person name="Dong C."/>
            <person name="Song C."/>
            <person name="Wang X."/>
            <person name="Zheng X."/>
            <person name="Niu Y."/>
            <person name="Chen S."/>
            <person name="Feng W."/>
        </authorList>
    </citation>
    <scope>NUCLEOTIDE SEQUENCE [LARGE SCALE GENOMIC DNA]</scope>
    <source>
        <strain evidence="2">DH-2019</strain>
    </source>
</reference>
<name>A0ABR0TXE0_REHGL</name>
<keyword evidence="3" id="KW-1185">Reference proteome</keyword>
<gene>
    <name evidence="2" type="ORF">DH2020_007207</name>
</gene>
<dbReference type="PANTHER" id="PTHR34194:SF2">
    <property type="entry name" value="F14J8.16 PROTEIN"/>
    <property type="match status" value="1"/>
</dbReference>
<feature type="region of interest" description="Disordered" evidence="1">
    <location>
        <begin position="1403"/>
        <end position="1431"/>
    </location>
</feature>
<evidence type="ECO:0000313" key="3">
    <source>
        <dbReference type="Proteomes" id="UP001318860"/>
    </source>
</evidence>
<organism evidence="2 3">
    <name type="scientific">Rehmannia glutinosa</name>
    <name type="common">Chinese foxglove</name>
    <dbReference type="NCBI Taxonomy" id="99300"/>
    <lineage>
        <taxon>Eukaryota</taxon>
        <taxon>Viridiplantae</taxon>
        <taxon>Streptophyta</taxon>
        <taxon>Embryophyta</taxon>
        <taxon>Tracheophyta</taxon>
        <taxon>Spermatophyta</taxon>
        <taxon>Magnoliopsida</taxon>
        <taxon>eudicotyledons</taxon>
        <taxon>Gunneridae</taxon>
        <taxon>Pentapetalae</taxon>
        <taxon>asterids</taxon>
        <taxon>lamiids</taxon>
        <taxon>Lamiales</taxon>
        <taxon>Orobanchaceae</taxon>
        <taxon>Rehmannieae</taxon>
        <taxon>Rehmannia</taxon>
    </lineage>
</organism>
<protein>
    <submittedName>
        <fullName evidence="2">Uncharacterized protein</fullName>
    </submittedName>
</protein>
<feature type="compositionally biased region" description="Basic and acidic residues" evidence="1">
    <location>
        <begin position="1418"/>
        <end position="1431"/>
    </location>
</feature>
<dbReference type="Proteomes" id="UP001318860">
    <property type="component" value="Unassembled WGS sequence"/>
</dbReference>